<dbReference type="Ensembl" id="ENSSANT00000038120.1">
    <property type="protein sequence ID" value="ENSSANP00000035780.1"/>
    <property type="gene ID" value="ENSSANG00000018341.1"/>
</dbReference>
<dbReference type="PANTHER" id="PTHR15018:SF1">
    <property type="entry name" value="BCL-2-INTERACTING KILLER"/>
    <property type="match status" value="1"/>
</dbReference>
<dbReference type="Proteomes" id="UP000472260">
    <property type="component" value="Unassembled WGS sequence"/>
</dbReference>
<keyword evidence="1" id="KW-0472">Membrane</keyword>
<dbReference type="AlphaFoldDB" id="A0A671MQR0"/>
<keyword evidence="1" id="KW-1133">Transmembrane helix</keyword>
<sequence length="154" mass="17792">MVEETKQRRNATSLQAGPGEVDHSTLYTINMRVSQLIGRQLAQIGDQLDYKWREQLPVQLWWPLNFGIYSYALTRRAFAGIFSNVWGSKIMPMLRTSWLVSQLQNGCQAAKKWASWVSNFHVSDWSRRTTYTLASALLLVTVSIFLITWNEYEG</sequence>
<dbReference type="PANTHER" id="PTHR15018">
    <property type="entry name" value="BCL-2-INTERACTING KILLER"/>
    <property type="match status" value="1"/>
</dbReference>
<name>A0A671MQR0_9TELE</name>
<dbReference type="Ensembl" id="ENSSANT00000038116.1">
    <property type="protein sequence ID" value="ENSSANP00000035776.1"/>
    <property type="gene ID" value="ENSSANG00000018341.1"/>
</dbReference>
<accession>A0A671MQR0</accession>
<dbReference type="InterPro" id="IPR024579">
    <property type="entry name" value="Bcl2-int_killer"/>
</dbReference>
<keyword evidence="3" id="KW-1185">Reference proteome</keyword>
<protein>
    <submittedName>
        <fullName evidence="2">BCL2 interacting killer</fullName>
    </submittedName>
</protein>
<proteinExistence type="predicted"/>
<organism evidence="2 3">
    <name type="scientific">Sinocyclocheilus anshuiensis</name>
    <dbReference type="NCBI Taxonomy" id="1608454"/>
    <lineage>
        <taxon>Eukaryota</taxon>
        <taxon>Metazoa</taxon>
        <taxon>Chordata</taxon>
        <taxon>Craniata</taxon>
        <taxon>Vertebrata</taxon>
        <taxon>Euteleostomi</taxon>
        <taxon>Actinopterygii</taxon>
        <taxon>Neopterygii</taxon>
        <taxon>Teleostei</taxon>
        <taxon>Ostariophysi</taxon>
        <taxon>Cypriniformes</taxon>
        <taxon>Cyprinidae</taxon>
        <taxon>Cyprininae</taxon>
        <taxon>Sinocyclocheilus</taxon>
    </lineage>
</organism>
<keyword evidence="1" id="KW-0812">Transmembrane</keyword>
<reference evidence="2" key="1">
    <citation type="submission" date="2025-05" db="UniProtKB">
        <authorList>
            <consortium name="Ensembl"/>
        </authorList>
    </citation>
    <scope>IDENTIFICATION</scope>
</reference>
<evidence type="ECO:0000313" key="2">
    <source>
        <dbReference type="Ensembl" id="ENSSANP00000035780.1"/>
    </source>
</evidence>
<dbReference type="GO" id="GO:0006915">
    <property type="term" value="P:apoptotic process"/>
    <property type="evidence" value="ECO:0007669"/>
    <property type="project" value="InterPro"/>
</dbReference>
<feature type="transmembrane region" description="Helical" evidence="1">
    <location>
        <begin position="131"/>
        <end position="149"/>
    </location>
</feature>
<evidence type="ECO:0000256" key="1">
    <source>
        <dbReference type="SAM" id="Phobius"/>
    </source>
</evidence>
<evidence type="ECO:0000313" key="3">
    <source>
        <dbReference type="Proteomes" id="UP000472260"/>
    </source>
</evidence>